<accession>A0A517Y7M4</accession>
<dbReference type="RefSeq" id="WP_145086474.1">
    <property type="nucleotide sequence ID" value="NZ_CP036274.1"/>
</dbReference>
<sequence length="310" mass="34183">MSEKIFELDPVSRVTYSELLKNFALSDNGRDFAMVDECSRVMINGNTATKLRTEVDLSGSDICVTGMQYSADPQRVLFSANDKTFVADFRRRTIREVTTGAGAAGTSIVRLSSDTYATISSSRDEMTGGIEIAVWSLGTLKVSDAITSALPRYVRCAAFFAEQSVVLMGCTKGAVLAWCLRTNRIEQIAEVEGSINTIVACPDSGRAILGQIHGLVSQVLVAEREVKDIASLRGVIQGMSRYDQDRFLVVTTTDAIGIDMSRGVFSFWNAFDSPRVESVQFSNDLKYVAVERHRDLESYRVSDMFDSFVF</sequence>
<dbReference type="Gene3D" id="2.130.10.10">
    <property type="entry name" value="YVTN repeat-like/Quinoprotein amine dehydrogenase"/>
    <property type="match status" value="1"/>
</dbReference>
<proteinExistence type="predicted"/>
<gene>
    <name evidence="1" type="ORF">ETAA8_13070</name>
</gene>
<dbReference type="InterPro" id="IPR011044">
    <property type="entry name" value="Quino_amine_DH_bsu"/>
</dbReference>
<dbReference type="Proteomes" id="UP000315017">
    <property type="component" value="Chromosome"/>
</dbReference>
<dbReference type="SUPFAM" id="SSF50969">
    <property type="entry name" value="YVTN repeat-like/Quinoprotein amine dehydrogenase"/>
    <property type="match status" value="1"/>
</dbReference>
<dbReference type="InterPro" id="IPR015943">
    <property type="entry name" value="WD40/YVTN_repeat-like_dom_sf"/>
</dbReference>
<dbReference type="EMBL" id="CP036274">
    <property type="protein sequence ID" value="QDU26231.1"/>
    <property type="molecule type" value="Genomic_DNA"/>
</dbReference>
<evidence type="ECO:0000313" key="1">
    <source>
        <dbReference type="EMBL" id="QDU26231.1"/>
    </source>
</evidence>
<dbReference type="KEGG" id="aagg:ETAA8_13070"/>
<evidence type="ECO:0000313" key="2">
    <source>
        <dbReference type="Proteomes" id="UP000315017"/>
    </source>
</evidence>
<dbReference type="AlphaFoldDB" id="A0A517Y7M4"/>
<reference evidence="1 2" key="1">
    <citation type="submission" date="2019-02" db="EMBL/GenBank/DDBJ databases">
        <title>Deep-cultivation of Planctomycetes and their phenomic and genomic characterization uncovers novel biology.</title>
        <authorList>
            <person name="Wiegand S."/>
            <person name="Jogler M."/>
            <person name="Boedeker C."/>
            <person name="Pinto D."/>
            <person name="Vollmers J."/>
            <person name="Rivas-Marin E."/>
            <person name="Kohn T."/>
            <person name="Peeters S.H."/>
            <person name="Heuer A."/>
            <person name="Rast P."/>
            <person name="Oberbeckmann S."/>
            <person name="Bunk B."/>
            <person name="Jeske O."/>
            <person name="Meyerdierks A."/>
            <person name="Storesund J.E."/>
            <person name="Kallscheuer N."/>
            <person name="Luecker S."/>
            <person name="Lage O.M."/>
            <person name="Pohl T."/>
            <person name="Merkel B.J."/>
            <person name="Hornburger P."/>
            <person name="Mueller R.-W."/>
            <person name="Bruemmer F."/>
            <person name="Labrenz M."/>
            <person name="Spormann A.M."/>
            <person name="Op den Camp H."/>
            <person name="Overmann J."/>
            <person name="Amann R."/>
            <person name="Jetten M.S.M."/>
            <person name="Mascher T."/>
            <person name="Medema M.H."/>
            <person name="Devos D.P."/>
            <person name="Kaster A.-K."/>
            <person name="Ovreas L."/>
            <person name="Rohde M."/>
            <person name="Galperin M.Y."/>
            <person name="Jogler C."/>
        </authorList>
    </citation>
    <scope>NUCLEOTIDE SEQUENCE [LARGE SCALE GENOMIC DNA]</scope>
    <source>
        <strain evidence="1 2">ETA_A8</strain>
    </source>
</reference>
<keyword evidence="2" id="KW-1185">Reference proteome</keyword>
<name>A0A517Y7M4_9BACT</name>
<organism evidence="1 2">
    <name type="scientific">Anatilimnocola aggregata</name>
    <dbReference type="NCBI Taxonomy" id="2528021"/>
    <lineage>
        <taxon>Bacteria</taxon>
        <taxon>Pseudomonadati</taxon>
        <taxon>Planctomycetota</taxon>
        <taxon>Planctomycetia</taxon>
        <taxon>Pirellulales</taxon>
        <taxon>Pirellulaceae</taxon>
        <taxon>Anatilimnocola</taxon>
    </lineage>
</organism>
<protein>
    <submittedName>
        <fullName evidence="1">Uncharacterized protein</fullName>
    </submittedName>
</protein>